<evidence type="ECO:0000256" key="5">
    <source>
        <dbReference type="SAM" id="Coils"/>
    </source>
</evidence>
<keyword evidence="4" id="KW-0472">Membrane</keyword>
<accession>A0ABW3XS88</accession>
<proteinExistence type="inferred from homology"/>
<organism evidence="7 8">
    <name type="scientific">Streptomyces kaempferi</name>
    <dbReference type="NCBI Taxonomy" id="333725"/>
    <lineage>
        <taxon>Bacteria</taxon>
        <taxon>Bacillati</taxon>
        <taxon>Actinomycetota</taxon>
        <taxon>Actinomycetes</taxon>
        <taxon>Kitasatosporales</taxon>
        <taxon>Streptomycetaceae</taxon>
        <taxon>Streptomyces</taxon>
    </lineage>
</organism>
<dbReference type="Gene3D" id="3.30.479.30">
    <property type="entry name" value="Band 7 domain"/>
    <property type="match status" value="1"/>
</dbReference>
<feature type="coiled-coil region" evidence="5">
    <location>
        <begin position="332"/>
        <end position="380"/>
    </location>
</feature>
<dbReference type="PANTHER" id="PTHR13806:SF31">
    <property type="entry name" value="FLOTILLIN-LIKE PROTEIN 1-RELATED"/>
    <property type="match status" value="1"/>
</dbReference>
<dbReference type="InterPro" id="IPR036013">
    <property type="entry name" value="Band_7/SPFH_dom_sf"/>
</dbReference>
<evidence type="ECO:0000259" key="6">
    <source>
        <dbReference type="Pfam" id="PF01145"/>
    </source>
</evidence>
<sequence>MVAIGVLAIAPLFVVLLALLACSRLFRKVEQGKALIVSQTRKVDVTFTGQIVLPVLHKAEVMDISVKTIEITRTGREGLICRDNIRADIRISFFVRVNKTVADVIKVAQAVGTARASDRDTLQELFHAKFSEALKTVGKQMDFTDLYTKREELRYQIIELIGVDLNGYHLEDAAIDYLEQTPLTQLDPANVLDAQGIRKITELTAVEHVRTNEAQRNEQKEITRQDVDAREAILELERRQADAEIKQKREIDTVRAREEAETARVVEEERLRSQGAFLRTEEQLGIQRENQAREVAVAAKNRERVIAIENERIEKDRLLEVIGRERETQLTRIAAEKEVEAEKRDIAEVIRERVAVDRTVAEQEESIKKLRAVEEAERQRQTVIIAAEAEAQEKLVKDIKAAEAAEQAATHRAAEQLTLAEAQLKSADLEAKAKLRLAEGVQAEAAAEGLAAVQVRDKEAEVIEKAGRAEAVATEALLRAEAEGAQAKAVAEALAIGEKLKAEAAGLTEKAAAMAALDDASRGHEEYRLRLQAEKEIRLAGLDVQRQVAEAQATVLATGLENADIDIVGGESVFFDRLMSSIALGKSVDGFVEHSQTAQALAKPWMDGTSSFTDDLSRVLGSVSTADVQNLTVSALLMKLMKSDGALAGPVQQLLDQAGRLGLADTPLAALNGSARV</sequence>
<dbReference type="Proteomes" id="UP001597058">
    <property type="component" value="Unassembled WGS sequence"/>
</dbReference>
<comment type="similarity">
    <text evidence="2">Belongs to the band 7/mec-2 family. Flotillin subfamily.</text>
</comment>
<evidence type="ECO:0000256" key="3">
    <source>
        <dbReference type="ARBA" id="ARBA00022475"/>
    </source>
</evidence>
<evidence type="ECO:0000256" key="4">
    <source>
        <dbReference type="ARBA" id="ARBA00023136"/>
    </source>
</evidence>
<reference evidence="8" key="1">
    <citation type="journal article" date="2019" name="Int. J. Syst. Evol. Microbiol.">
        <title>The Global Catalogue of Microorganisms (GCM) 10K type strain sequencing project: providing services to taxonomists for standard genome sequencing and annotation.</title>
        <authorList>
            <consortium name="The Broad Institute Genomics Platform"/>
            <consortium name="The Broad Institute Genome Sequencing Center for Infectious Disease"/>
            <person name="Wu L."/>
            <person name="Ma J."/>
        </authorList>
    </citation>
    <scope>NUCLEOTIDE SEQUENCE [LARGE SCALE GENOMIC DNA]</scope>
    <source>
        <strain evidence="8">CGMCC 4.7020</strain>
    </source>
</reference>
<dbReference type="RefSeq" id="WP_381330518.1">
    <property type="nucleotide sequence ID" value="NZ_JBHTMM010000095.1"/>
</dbReference>
<keyword evidence="3" id="KW-1003">Cell membrane</keyword>
<evidence type="ECO:0000313" key="8">
    <source>
        <dbReference type="Proteomes" id="UP001597058"/>
    </source>
</evidence>
<dbReference type="EMBL" id="JBHTMM010000095">
    <property type="protein sequence ID" value="MFD1311902.1"/>
    <property type="molecule type" value="Genomic_DNA"/>
</dbReference>
<name>A0ABW3XS88_9ACTN</name>
<dbReference type="PANTHER" id="PTHR13806">
    <property type="entry name" value="FLOTILLIN-RELATED"/>
    <property type="match status" value="1"/>
</dbReference>
<evidence type="ECO:0000256" key="2">
    <source>
        <dbReference type="ARBA" id="ARBA00007161"/>
    </source>
</evidence>
<evidence type="ECO:0000313" key="7">
    <source>
        <dbReference type="EMBL" id="MFD1311902.1"/>
    </source>
</evidence>
<keyword evidence="8" id="KW-1185">Reference proteome</keyword>
<dbReference type="Pfam" id="PF01145">
    <property type="entry name" value="Band_7"/>
    <property type="match status" value="1"/>
</dbReference>
<protein>
    <submittedName>
        <fullName evidence="7">SPFH domain-containing protein</fullName>
    </submittedName>
</protein>
<comment type="caution">
    <text evidence="7">The sequence shown here is derived from an EMBL/GenBank/DDBJ whole genome shotgun (WGS) entry which is preliminary data.</text>
</comment>
<comment type="subcellular location">
    <subcellularLocation>
        <location evidence="1">Cell membrane</location>
    </subcellularLocation>
</comment>
<gene>
    <name evidence="7" type="ORF">ACFQ5X_39655</name>
</gene>
<dbReference type="InterPro" id="IPR027705">
    <property type="entry name" value="Flotillin_fam"/>
</dbReference>
<dbReference type="InterPro" id="IPR001107">
    <property type="entry name" value="Band_7"/>
</dbReference>
<evidence type="ECO:0000256" key="1">
    <source>
        <dbReference type="ARBA" id="ARBA00004236"/>
    </source>
</evidence>
<feature type="domain" description="Band 7" evidence="6">
    <location>
        <begin position="28"/>
        <end position="214"/>
    </location>
</feature>
<dbReference type="SUPFAM" id="SSF117892">
    <property type="entry name" value="Band 7/SPFH domain"/>
    <property type="match status" value="1"/>
</dbReference>
<keyword evidence="5" id="KW-0175">Coiled coil</keyword>